<dbReference type="CDD" id="cd00082">
    <property type="entry name" value="HisKA"/>
    <property type="match status" value="1"/>
</dbReference>
<evidence type="ECO:0000256" key="7">
    <source>
        <dbReference type="ARBA" id="ARBA00023012"/>
    </source>
</evidence>
<evidence type="ECO:0000256" key="5">
    <source>
        <dbReference type="ARBA" id="ARBA00022679"/>
    </source>
</evidence>
<organism evidence="11">
    <name type="scientific">uncultured Eubacteriales bacterium</name>
    <dbReference type="NCBI Taxonomy" id="172733"/>
    <lineage>
        <taxon>Bacteria</taxon>
        <taxon>Bacillati</taxon>
        <taxon>Bacillota</taxon>
        <taxon>Clostridia</taxon>
        <taxon>Eubacteriales</taxon>
        <taxon>environmental samples</taxon>
    </lineage>
</organism>
<keyword evidence="5 11" id="KW-0808">Transferase</keyword>
<comment type="catalytic activity">
    <reaction evidence="1">
        <text>ATP + protein L-histidine = ADP + protein N-phospho-L-histidine.</text>
        <dbReference type="EC" id="2.7.13.3"/>
    </reaction>
</comment>
<evidence type="ECO:0000313" key="11">
    <source>
        <dbReference type="EMBL" id="SBV94558.1"/>
    </source>
</evidence>
<reference evidence="11" key="1">
    <citation type="submission" date="2016-04" db="EMBL/GenBank/DDBJ databases">
        <authorList>
            <person name="Evans L.H."/>
            <person name="Alamgir A."/>
            <person name="Owens N."/>
            <person name="Weber N.D."/>
            <person name="Virtaneva K."/>
            <person name="Barbian K."/>
            <person name="Babar A."/>
            <person name="Rosenke K."/>
        </authorList>
    </citation>
    <scope>NUCLEOTIDE SEQUENCE</scope>
    <source>
        <strain evidence="11">86</strain>
    </source>
</reference>
<accession>A0A212J532</accession>
<name>A0A212J532_9FIRM</name>
<dbReference type="InterPro" id="IPR036097">
    <property type="entry name" value="HisK_dim/P_sf"/>
</dbReference>
<dbReference type="InterPro" id="IPR036890">
    <property type="entry name" value="HATPase_C_sf"/>
</dbReference>
<evidence type="ECO:0000256" key="6">
    <source>
        <dbReference type="ARBA" id="ARBA00022777"/>
    </source>
</evidence>
<dbReference type="SUPFAM" id="SSF55874">
    <property type="entry name" value="ATPase domain of HSP90 chaperone/DNA topoisomerase II/histidine kinase"/>
    <property type="match status" value="1"/>
</dbReference>
<dbReference type="InterPro" id="IPR003594">
    <property type="entry name" value="HATPase_dom"/>
</dbReference>
<keyword evidence="8" id="KW-0472">Membrane</keyword>
<feature type="transmembrane region" description="Helical" evidence="8">
    <location>
        <begin position="162"/>
        <end position="182"/>
    </location>
</feature>
<evidence type="ECO:0000259" key="10">
    <source>
        <dbReference type="PROSITE" id="PS50885"/>
    </source>
</evidence>
<keyword evidence="4" id="KW-0597">Phosphoprotein</keyword>
<feature type="domain" description="Histidine kinase" evidence="9">
    <location>
        <begin position="256"/>
        <end position="470"/>
    </location>
</feature>
<dbReference type="SUPFAM" id="SSF47384">
    <property type="entry name" value="Homodimeric domain of signal transducing histidine kinase"/>
    <property type="match status" value="1"/>
</dbReference>
<evidence type="ECO:0000259" key="9">
    <source>
        <dbReference type="PROSITE" id="PS50109"/>
    </source>
</evidence>
<dbReference type="InterPro" id="IPR003660">
    <property type="entry name" value="HAMP_dom"/>
</dbReference>
<evidence type="ECO:0000256" key="8">
    <source>
        <dbReference type="SAM" id="Phobius"/>
    </source>
</evidence>
<dbReference type="Gene3D" id="1.10.287.130">
    <property type="match status" value="1"/>
</dbReference>
<protein>
    <recommendedName>
        <fullName evidence="3">histidine kinase</fullName>
        <ecNumber evidence="3">2.7.13.3</ecNumber>
    </recommendedName>
</protein>
<dbReference type="EMBL" id="FLUN01000001">
    <property type="protein sequence ID" value="SBV94558.1"/>
    <property type="molecule type" value="Genomic_DNA"/>
</dbReference>
<dbReference type="PANTHER" id="PTHR45453">
    <property type="entry name" value="PHOSPHATE REGULON SENSOR PROTEIN PHOR"/>
    <property type="match status" value="1"/>
</dbReference>
<dbReference type="InterPro" id="IPR003661">
    <property type="entry name" value="HisK_dim/P_dom"/>
</dbReference>
<dbReference type="SMART" id="SM00388">
    <property type="entry name" value="HisKA"/>
    <property type="match status" value="1"/>
</dbReference>
<dbReference type="PANTHER" id="PTHR45453:SF3">
    <property type="entry name" value="HISTIDINE KINASE"/>
    <property type="match status" value="1"/>
</dbReference>
<dbReference type="GO" id="GO:0016036">
    <property type="term" value="P:cellular response to phosphate starvation"/>
    <property type="evidence" value="ECO:0007669"/>
    <property type="project" value="TreeGrafter"/>
</dbReference>
<keyword evidence="8" id="KW-0812">Transmembrane</keyword>
<dbReference type="EC" id="2.7.13.3" evidence="3"/>
<dbReference type="InterPro" id="IPR050351">
    <property type="entry name" value="BphY/WalK/GraS-like"/>
</dbReference>
<dbReference type="InterPro" id="IPR005467">
    <property type="entry name" value="His_kinase_dom"/>
</dbReference>
<dbReference type="Pfam" id="PF00512">
    <property type="entry name" value="HisKA"/>
    <property type="match status" value="1"/>
</dbReference>
<dbReference type="PROSITE" id="PS50109">
    <property type="entry name" value="HIS_KIN"/>
    <property type="match status" value="1"/>
</dbReference>
<dbReference type="GO" id="GO:0000155">
    <property type="term" value="F:phosphorelay sensor kinase activity"/>
    <property type="evidence" value="ECO:0007669"/>
    <property type="project" value="InterPro"/>
</dbReference>
<keyword evidence="7" id="KW-0902">Two-component regulatory system</keyword>
<dbReference type="GO" id="GO:0004721">
    <property type="term" value="F:phosphoprotein phosphatase activity"/>
    <property type="evidence" value="ECO:0007669"/>
    <property type="project" value="TreeGrafter"/>
</dbReference>
<dbReference type="GO" id="GO:0005886">
    <property type="term" value="C:plasma membrane"/>
    <property type="evidence" value="ECO:0007669"/>
    <property type="project" value="TreeGrafter"/>
</dbReference>
<evidence type="ECO:0000256" key="3">
    <source>
        <dbReference type="ARBA" id="ARBA00012438"/>
    </source>
</evidence>
<sequence>MKQKGIGIFGKTFFYTFSLIVTILIVTIVFFANQFVQFYAASRENQVSEIVESLIKQLNGQSKEEAKTIADDFIDRNFAVDIAVASIDGTFLYKTSSSAAPFTVINGQVSIHDIPIGENDPKTYKNDVKMQSAKVHLEKEEFYLVVTYHYSERDAYETFFKMLPIGLIIVFLVSVFGSAGYAKMITQPIKKLAGDTRKMSEMKNIPIPEIKNDEIGQLTANVHHLYDSLKTTITELKLEMDHVRKLEESQRYFFSSASHELKTPIAAISALLEGMLENIGDYKDHPKYLAECLKMMHSLNKLVVEILEIVRLKDRKVLPKVETIDLGLMVNSLMPAYQSLAGLKSQDFSLRIPQNQTCYADSQMLKRVLSNVIMNALQNAPENSLIKIWSEESTSTIKLCLQNQGYIDENAISKVFEPFYRMDSVRSRKDGHSGIGLTIVKELMNSMQIPYNLCNTEQGVLFSIEFQKLNNR</sequence>
<dbReference type="Gene3D" id="6.10.340.10">
    <property type="match status" value="1"/>
</dbReference>
<dbReference type="CDD" id="cd06225">
    <property type="entry name" value="HAMP"/>
    <property type="match status" value="1"/>
</dbReference>
<feature type="transmembrane region" description="Helical" evidence="8">
    <location>
        <begin position="12"/>
        <end position="32"/>
    </location>
</feature>
<feature type="domain" description="HAMP" evidence="10">
    <location>
        <begin position="183"/>
        <end position="234"/>
    </location>
</feature>
<dbReference type="AlphaFoldDB" id="A0A212J532"/>
<keyword evidence="8" id="KW-1133">Transmembrane helix</keyword>
<evidence type="ECO:0000256" key="4">
    <source>
        <dbReference type="ARBA" id="ARBA00022553"/>
    </source>
</evidence>
<dbReference type="SMART" id="SM00387">
    <property type="entry name" value="HATPase_c"/>
    <property type="match status" value="1"/>
</dbReference>
<dbReference type="Gene3D" id="3.30.565.10">
    <property type="entry name" value="Histidine kinase-like ATPase, C-terminal domain"/>
    <property type="match status" value="1"/>
</dbReference>
<evidence type="ECO:0000256" key="2">
    <source>
        <dbReference type="ARBA" id="ARBA00004370"/>
    </source>
</evidence>
<dbReference type="Pfam" id="PF02518">
    <property type="entry name" value="HATPase_c"/>
    <property type="match status" value="1"/>
</dbReference>
<comment type="subcellular location">
    <subcellularLocation>
        <location evidence="2">Membrane</location>
    </subcellularLocation>
</comment>
<dbReference type="PROSITE" id="PS50885">
    <property type="entry name" value="HAMP"/>
    <property type="match status" value="1"/>
</dbReference>
<evidence type="ECO:0000256" key="1">
    <source>
        <dbReference type="ARBA" id="ARBA00000085"/>
    </source>
</evidence>
<keyword evidence="6" id="KW-0418">Kinase</keyword>
<gene>
    <name evidence="11" type="ORF">KL86CLO1_10530</name>
</gene>
<proteinExistence type="predicted"/>